<evidence type="ECO:0000313" key="2">
    <source>
        <dbReference type="Proteomes" id="UP001163156"/>
    </source>
</evidence>
<protein>
    <submittedName>
        <fullName evidence="1">Uncharacterized protein</fullName>
    </submittedName>
</protein>
<keyword evidence="2" id="KW-1185">Reference proteome</keyword>
<proteinExistence type="predicted"/>
<sequence>MSKAAVRTIVILFWAGLFFQVLLIHRFKTEPYPSIRFPSFGDTGQTVGIKNINQYEIYLHTDQNQDSIQYSLDQFIPDLSYKKPTLELIASNYRSSQERTPLKIEFEEWLSKNLRKNFPDNKISKLSILEVQSSYNLSTDEYGDDRSLINYYTIELQSNE</sequence>
<dbReference type="RefSeq" id="WP_264811152.1">
    <property type="nucleotide sequence ID" value="NZ_CP110226.1"/>
</dbReference>
<accession>A0ABY6MKY9</accession>
<gene>
    <name evidence="1" type="ORF">OM944_08040</name>
</gene>
<reference evidence="1" key="1">
    <citation type="submission" date="2022-10" db="EMBL/GenBank/DDBJ databases">
        <title>Algoriphagus sp. a novel bacteria isolate from halophytes salicornia europaea.</title>
        <authorList>
            <person name="Peng Y."/>
            <person name="Jiang L."/>
            <person name="Lee J."/>
        </authorList>
    </citation>
    <scope>NUCLEOTIDE SEQUENCE</scope>
    <source>
        <strain evidence="1">TR-M5</strain>
    </source>
</reference>
<name>A0ABY6MKY9_9BACT</name>
<dbReference type="EMBL" id="CP110226">
    <property type="protein sequence ID" value="UZD24440.1"/>
    <property type="molecule type" value="Genomic_DNA"/>
</dbReference>
<organism evidence="1 2">
    <name type="scientific">Algoriphagus halophytocola</name>
    <dbReference type="NCBI Taxonomy" id="2991499"/>
    <lineage>
        <taxon>Bacteria</taxon>
        <taxon>Pseudomonadati</taxon>
        <taxon>Bacteroidota</taxon>
        <taxon>Cytophagia</taxon>
        <taxon>Cytophagales</taxon>
        <taxon>Cyclobacteriaceae</taxon>
        <taxon>Algoriphagus</taxon>
    </lineage>
</organism>
<evidence type="ECO:0000313" key="1">
    <source>
        <dbReference type="EMBL" id="UZD24440.1"/>
    </source>
</evidence>
<dbReference type="Proteomes" id="UP001163156">
    <property type="component" value="Chromosome"/>
</dbReference>